<dbReference type="InterPro" id="IPR004919">
    <property type="entry name" value="GmrSD_N"/>
</dbReference>
<reference evidence="4 5" key="1">
    <citation type="submission" date="2022-01" db="EMBL/GenBank/DDBJ databases">
        <title>Dethiosulfovibrio faecalis sp. nov., a novel proteolytic, non-sulfur-reducing bacterium isolated from a marine aquaculture solid waste bioreactor.</title>
        <authorList>
            <person name="Grabowski S."/>
            <person name="Apolinario E."/>
            <person name="Schneider N."/>
            <person name="Marshall C.W."/>
            <person name="Sowers K.R."/>
        </authorList>
    </citation>
    <scope>NUCLEOTIDE SEQUENCE [LARGE SCALE GENOMIC DNA]</scope>
    <source>
        <strain evidence="4 5">DSM 12537</strain>
    </source>
</reference>
<dbReference type="PANTHER" id="PTHR35149:SF2">
    <property type="entry name" value="DUF262 DOMAIN-CONTAINING PROTEIN"/>
    <property type="match status" value="1"/>
</dbReference>
<dbReference type="Proteomes" id="UP001200430">
    <property type="component" value="Unassembled WGS sequence"/>
</dbReference>
<feature type="domain" description="GmrSD restriction endonucleases N-terminal" evidence="1">
    <location>
        <begin position="9"/>
        <end position="228"/>
    </location>
</feature>
<feature type="domain" description="GmrSD restriction endonucleases C-terminal" evidence="2">
    <location>
        <begin position="424"/>
        <end position="557"/>
    </location>
</feature>
<feature type="domain" description="DUF5655" evidence="3">
    <location>
        <begin position="608"/>
        <end position="708"/>
    </location>
</feature>
<protein>
    <submittedName>
        <fullName evidence="4">DUF262 domain-containing protein</fullName>
    </submittedName>
</protein>
<dbReference type="Pfam" id="PF18899">
    <property type="entry name" value="DUF5655"/>
    <property type="match status" value="1"/>
</dbReference>
<dbReference type="RefSeq" id="WP_236099993.1">
    <property type="nucleotide sequence ID" value="NZ_JAKGUD010000013.1"/>
</dbReference>
<evidence type="ECO:0000259" key="3">
    <source>
        <dbReference type="Pfam" id="PF18899"/>
    </source>
</evidence>
<accession>A0ABS9ES08</accession>
<evidence type="ECO:0000313" key="5">
    <source>
        <dbReference type="Proteomes" id="UP001200430"/>
    </source>
</evidence>
<dbReference type="Pfam" id="PF03235">
    <property type="entry name" value="GmrSD_N"/>
    <property type="match status" value="1"/>
</dbReference>
<evidence type="ECO:0000313" key="4">
    <source>
        <dbReference type="EMBL" id="MCF4143291.1"/>
    </source>
</evidence>
<evidence type="ECO:0000259" key="1">
    <source>
        <dbReference type="Pfam" id="PF03235"/>
    </source>
</evidence>
<name>A0ABS9ES08_9BACT</name>
<sequence>MRANEASILQLIKNASQFSIPIYQRTYSWTTKECLQLWDDVVNAGAKDDVPSHFMGSIVYIAPTRGGTVTAPSSLLVIDGQQRLTTLTLLIAALVGFLKSLPDDQAELVEGFSPNKLLYYYLLNREEEGEKRYKLILTQTDKESLMSIVSEDALPEDHSVRVADNFKFFSDRIFGNPDVIVPLCKGLSKLMVVDVELDRNYDNPQLIFESMNSTGKELSQADLIRNFVLMGLENGAQTDLYRKYWRPMELSFGQEAYSQSFDDFMRHYLTLIAGEIPNKNAVYEAFKKYSINTKTVAAGIDSLLSDIRRYSRYFCAMALGLEPDPSLKEAFYDLRSLKVDVAYPFLLGLYDRYDNDLLEKEEFLSIVRMVESYVFRRVICSIPTNSLNKTFADFALHVRDSNGENLMDSLAVRFCTFSSYKRFPDDEEFGKNLLSVDLYSKVRTRSYCLRKLENHRRKEKIGPNEYSIEHIMPQNKDLSGPWKDDLGPDWERIHGTWLHTIGNLTLTGYNSEYSDRPFCEKRDMEGGFRSSPLKLNDGLGQVERWNEDAIKSRGEALSYLALKVWPSLEVPPEFAEINEKTSSINGNGYGIENHPYLYVESGDYVPGIRELFDSLRTEILAIDPCVTEHFLKLYVAYKADTNFVDIVPQKRGLRLSLNMKFRDLVDVKGVCRDITDVGRWGNGDVELTLSSKEEIPYVTGLIRQSFEIQMASEA</sequence>
<dbReference type="EMBL" id="JAKGUD010000013">
    <property type="protein sequence ID" value="MCF4143291.1"/>
    <property type="molecule type" value="Genomic_DNA"/>
</dbReference>
<evidence type="ECO:0000259" key="2">
    <source>
        <dbReference type="Pfam" id="PF07510"/>
    </source>
</evidence>
<comment type="caution">
    <text evidence="4">The sequence shown here is derived from an EMBL/GenBank/DDBJ whole genome shotgun (WGS) entry which is preliminary data.</text>
</comment>
<keyword evidence="5" id="KW-1185">Reference proteome</keyword>
<organism evidence="4 5">
    <name type="scientific">Dethiosulfovibrio marinus</name>
    <dbReference type="NCBI Taxonomy" id="133532"/>
    <lineage>
        <taxon>Bacteria</taxon>
        <taxon>Thermotogati</taxon>
        <taxon>Synergistota</taxon>
        <taxon>Synergistia</taxon>
        <taxon>Synergistales</taxon>
        <taxon>Dethiosulfovibrionaceae</taxon>
        <taxon>Dethiosulfovibrio</taxon>
    </lineage>
</organism>
<proteinExistence type="predicted"/>
<dbReference type="Pfam" id="PF07510">
    <property type="entry name" value="GmrSD_C"/>
    <property type="match status" value="1"/>
</dbReference>
<dbReference type="PANTHER" id="PTHR35149">
    <property type="entry name" value="SLL5132 PROTEIN"/>
    <property type="match status" value="1"/>
</dbReference>
<gene>
    <name evidence="4" type="ORF">L2W38_10750</name>
</gene>
<dbReference type="InterPro" id="IPR011089">
    <property type="entry name" value="GmrSD_C"/>
</dbReference>
<dbReference type="InterPro" id="IPR043714">
    <property type="entry name" value="DUF5655"/>
</dbReference>